<dbReference type="PANTHER" id="PTHR44688">
    <property type="entry name" value="DNA-BINDING TRANSCRIPTIONAL ACTIVATOR DEVR_DOSR"/>
    <property type="match status" value="1"/>
</dbReference>
<evidence type="ECO:0000256" key="1">
    <source>
        <dbReference type="ARBA" id="ARBA00023015"/>
    </source>
</evidence>
<dbReference type="STRING" id="985054.SAMN05444358_101377"/>
<organism evidence="5 6">
    <name type="scientific">Ruegeria halocynthiae</name>
    <dbReference type="NCBI Taxonomy" id="985054"/>
    <lineage>
        <taxon>Bacteria</taxon>
        <taxon>Pseudomonadati</taxon>
        <taxon>Pseudomonadota</taxon>
        <taxon>Alphaproteobacteria</taxon>
        <taxon>Rhodobacterales</taxon>
        <taxon>Roseobacteraceae</taxon>
        <taxon>Ruegeria</taxon>
    </lineage>
</organism>
<reference evidence="6" key="1">
    <citation type="submission" date="2016-10" db="EMBL/GenBank/DDBJ databases">
        <authorList>
            <person name="Varghese N."/>
            <person name="Submissions S."/>
        </authorList>
    </citation>
    <scope>NUCLEOTIDE SEQUENCE [LARGE SCALE GENOMIC DNA]</scope>
    <source>
        <strain evidence="6">DSM 27839</strain>
    </source>
</reference>
<evidence type="ECO:0000313" key="5">
    <source>
        <dbReference type="EMBL" id="SDW27382.1"/>
    </source>
</evidence>
<accession>A0A1H2S6S5</accession>
<dbReference type="Gene3D" id="3.30.450.80">
    <property type="entry name" value="Transcription factor LuxR-like, autoinducer-binding domain"/>
    <property type="match status" value="1"/>
</dbReference>
<dbReference type="PANTHER" id="PTHR44688:SF16">
    <property type="entry name" value="DNA-BINDING TRANSCRIPTIONAL ACTIVATOR DEVR_DOSR"/>
    <property type="match status" value="1"/>
</dbReference>
<dbReference type="Gene3D" id="1.10.10.10">
    <property type="entry name" value="Winged helix-like DNA-binding domain superfamily/Winged helix DNA-binding domain"/>
    <property type="match status" value="1"/>
</dbReference>
<dbReference type="InterPro" id="IPR000792">
    <property type="entry name" value="Tscrpt_reg_LuxR_C"/>
</dbReference>
<dbReference type="Pfam" id="PF00196">
    <property type="entry name" value="GerE"/>
    <property type="match status" value="1"/>
</dbReference>
<keyword evidence="3" id="KW-0804">Transcription</keyword>
<evidence type="ECO:0000313" key="6">
    <source>
        <dbReference type="Proteomes" id="UP000183400"/>
    </source>
</evidence>
<dbReference type="GO" id="GO:0006355">
    <property type="term" value="P:regulation of DNA-templated transcription"/>
    <property type="evidence" value="ECO:0007669"/>
    <property type="project" value="InterPro"/>
</dbReference>
<name>A0A1H2S6S5_9RHOB</name>
<dbReference type="PROSITE" id="PS50043">
    <property type="entry name" value="HTH_LUXR_2"/>
    <property type="match status" value="1"/>
</dbReference>
<dbReference type="GO" id="GO:0003677">
    <property type="term" value="F:DNA binding"/>
    <property type="evidence" value="ECO:0007669"/>
    <property type="project" value="UniProtKB-KW"/>
</dbReference>
<keyword evidence="2 5" id="KW-0238">DNA-binding</keyword>
<evidence type="ECO:0000259" key="4">
    <source>
        <dbReference type="PROSITE" id="PS50043"/>
    </source>
</evidence>
<dbReference type="SMART" id="SM00421">
    <property type="entry name" value="HTH_LUXR"/>
    <property type="match status" value="1"/>
</dbReference>
<keyword evidence="6" id="KW-1185">Reference proteome</keyword>
<dbReference type="OrthoDB" id="9803630at2"/>
<feature type="domain" description="HTH luxR-type" evidence="4">
    <location>
        <begin position="168"/>
        <end position="228"/>
    </location>
</feature>
<keyword evidence="1" id="KW-0805">Transcription regulation</keyword>
<dbReference type="CDD" id="cd06170">
    <property type="entry name" value="LuxR_C_like"/>
    <property type="match status" value="1"/>
</dbReference>
<evidence type="ECO:0000256" key="3">
    <source>
        <dbReference type="ARBA" id="ARBA00023163"/>
    </source>
</evidence>
<evidence type="ECO:0000256" key="2">
    <source>
        <dbReference type="ARBA" id="ARBA00023125"/>
    </source>
</evidence>
<dbReference type="PRINTS" id="PR00038">
    <property type="entry name" value="HTHLUXR"/>
</dbReference>
<dbReference type="SUPFAM" id="SSF75516">
    <property type="entry name" value="Pheromone-binding domain of LuxR-like quorum-sensing transcription factors"/>
    <property type="match status" value="1"/>
</dbReference>
<protein>
    <submittedName>
        <fullName evidence="5">DNA-binding transcriptional regulator, CsgD family</fullName>
    </submittedName>
</protein>
<dbReference type="Pfam" id="PF03472">
    <property type="entry name" value="Autoind_bind"/>
    <property type="match status" value="1"/>
</dbReference>
<dbReference type="Proteomes" id="UP000183400">
    <property type="component" value="Unassembled WGS sequence"/>
</dbReference>
<dbReference type="EMBL" id="FNNP01000001">
    <property type="protein sequence ID" value="SDW27382.1"/>
    <property type="molecule type" value="Genomic_DNA"/>
</dbReference>
<dbReference type="InterPro" id="IPR005143">
    <property type="entry name" value="TF_LuxR_autoind-bd_dom"/>
</dbReference>
<dbReference type="InterPro" id="IPR036388">
    <property type="entry name" value="WH-like_DNA-bd_sf"/>
</dbReference>
<dbReference type="InterPro" id="IPR016032">
    <property type="entry name" value="Sig_transdc_resp-reg_C-effctor"/>
</dbReference>
<dbReference type="RefSeq" id="WP_074734016.1">
    <property type="nucleotide sequence ID" value="NZ_FNNP01000001.1"/>
</dbReference>
<sequence length="233" mass="26172">MDIVDLSTLPEQDSRYDEFLRQVCDKYEMDHAAYAGMNPAAGTIHGHVTYGDDWKVHYQEQGLHLIDPTLHMSQRSIAPVDWSRLERGKDFQRVFRDAHDFGIPDQGITIPVRGPYGDIGLLSATRECSRDEWKKLVSSVISDLQSLAVHIHDNVMTSDTISRMLYHPTLSSRELEILQWAAAGKSQQDIGDILSISHRTVEVHLRSSREKLNALTTPQAVGRAIGIGLIYPG</sequence>
<dbReference type="InterPro" id="IPR036693">
    <property type="entry name" value="TF_LuxR_autoind-bd_dom_sf"/>
</dbReference>
<proteinExistence type="predicted"/>
<dbReference type="SUPFAM" id="SSF46894">
    <property type="entry name" value="C-terminal effector domain of the bipartite response regulators"/>
    <property type="match status" value="1"/>
</dbReference>
<gene>
    <name evidence="5" type="ORF">SAMN05444358_101377</name>
</gene>
<dbReference type="AlphaFoldDB" id="A0A1H2S6S5"/>